<accession>A0ABX2E407</accession>
<evidence type="ECO:0000313" key="3">
    <source>
        <dbReference type="Proteomes" id="UP000805085"/>
    </source>
</evidence>
<dbReference type="InterPro" id="IPR001296">
    <property type="entry name" value="Glyco_trans_1"/>
</dbReference>
<dbReference type="Pfam" id="PF00534">
    <property type="entry name" value="Glycos_transf_1"/>
    <property type="match status" value="1"/>
</dbReference>
<dbReference type="EMBL" id="JABRWQ010000003">
    <property type="protein sequence ID" value="NRD23234.1"/>
    <property type="molecule type" value="Genomic_DNA"/>
</dbReference>
<dbReference type="PANTHER" id="PTHR12526:SF638">
    <property type="entry name" value="SPORE COAT PROTEIN SA"/>
    <property type="match status" value="1"/>
</dbReference>
<evidence type="ECO:0000259" key="1">
    <source>
        <dbReference type="Pfam" id="PF00534"/>
    </source>
</evidence>
<keyword evidence="3" id="KW-1185">Reference proteome</keyword>
<organism evidence="2 3">
    <name type="scientific">Winogradskyella litoriviva</name>
    <dbReference type="NCBI Taxonomy" id="1220182"/>
    <lineage>
        <taxon>Bacteria</taxon>
        <taxon>Pseudomonadati</taxon>
        <taxon>Bacteroidota</taxon>
        <taxon>Flavobacteriia</taxon>
        <taxon>Flavobacteriales</taxon>
        <taxon>Flavobacteriaceae</taxon>
        <taxon>Winogradskyella</taxon>
    </lineage>
</organism>
<dbReference type="RefSeq" id="WP_173300866.1">
    <property type="nucleotide sequence ID" value="NZ_JABRWQ010000003.1"/>
</dbReference>
<evidence type="ECO:0000313" key="2">
    <source>
        <dbReference type="EMBL" id="NRD23234.1"/>
    </source>
</evidence>
<dbReference type="SUPFAM" id="SSF53756">
    <property type="entry name" value="UDP-Glycosyltransferase/glycogen phosphorylase"/>
    <property type="match status" value="1"/>
</dbReference>
<protein>
    <submittedName>
        <fullName evidence="2">Glycosyltransferase</fullName>
    </submittedName>
</protein>
<dbReference type="PANTHER" id="PTHR12526">
    <property type="entry name" value="GLYCOSYLTRANSFERASE"/>
    <property type="match status" value="1"/>
</dbReference>
<reference evidence="2 3" key="1">
    <citation type="journal article" date="2015" name="Int. J. Syst. Evol. Microbiol.">
        <title>Winogradskyella litoriviva sp. nov., isolated from coastal seawater.</title>
        <authorList>
            <person name="Nedashkovskaya O.I."/>
            <person name="Kukhlevskiy A.D."/>
            <person name="Zhukova N.V."/>
            <person name="Kim S.J."/>
            <person name="Rhee S.K."/>
            <person name="Mikhailov V.V."/>
        </authorList>
    </citation>
    <scope>NUCLEOTIDE SEQUENCE [LARGE SCALE GENOMIC DNA]</scope>
    <source>
        <strain evidence="2 3">KMM6491</strain>
    </source>
</reference>
<sequence length="376" mass="43090">MKNILFITDIGSPWGGSEELWSKSAIELVKKGYNVSAVTNYFGKPYHFKTINVIDKGVQVYFRKNKLRDNIRKVAQKFNKKIVSDNLKTNTESILNKIKPDLVVFSQSSCFSAYKDMLFCYENGYKYCSVSQLNLEFNWPNDSTYLNIRKAFVNAEKTFFVSQGNLDLFQTQIAYSLVNAEVISNPFNFDKVPDLSWPNMDKIRFAYVARLAFNHKGTDILFKAFAEEQWKDRNFELNIYGGGDIELAKETAKYFGVHNINFKGHVNSIEDIWKDNHALVLSSRYEGMPLSIIEAMFSKRIVITTDVAGHAEFIEDDINGYLADAASYKLYANTLEKAWNGRDKWQSMGENAFTKVMAKSTSDPVKVFSDKLQDIL</sequence>
<comment type="caution">
    <text evidence="2">The sequence shown here is derived from an EMBL/GenBank/DDBJ whole genome shotgun (WGS) entry which is preliminary data.</text>
</comment>
<dbReference type="Proteomes" id="UP000805085">
    <property type="component" value="Unassembled WGS sequence"/>
</dbReference>
<dbReference type="Gene3D" id="3.40.50.2000">
    <property type="entry name" value="Glycogen Phosphorylase B"/>
    <property type="match status" value="2"/>
</dbReference>
<feature type="domain" description="Glycosyl transferase family 1" evidence="1">
    <location>
        <begin position="199"/>
        <end position="352"/>
    </location>
</feature>
<gene>
    <name evidence="2" type="ORF">HNV10_08275</name>
</gene>
<name>A0ABX2E407_9FLAO</name>
<proteinExistence type="predicted"/>